<evidence type="ECO:0008006" key="4">
    <source>
        <dbReference type="Google" id="ProtNLM"/>
    </source>
</evidence>
<feature type="transmembrane region" description="Helical" evidence="1">
    <location>
        <begin position="7"/>
        <end position="28"/>
    </location>
</feature>
<dbReference type="PANTHER" id="PTHR36443:SF1">
    <property type="entry name" value="BSR5223 PROTEIN"/>
    <property type="match status" value="1"/>
</dbReference>
<dbReference type="EMBL" id="CP047423">
    <property type="protein sequence ID" value="QPD05876.1"/>
    <property type="molecule type" value="Genomic_DNA"/>
</dbReference>
<proteinExistence type="predicted"/>
<protein>
    <recommendedName>
        <fullName evidence="4">DUF2905 domain-containing protein</fullName>
    </recommendedName>
</protein>
<gene>
    <name evidence="2" type="ORF">Nkreftii_003650</name>
</gene>
<keyword evidence="1" id="KW-0812">Transmembrane</keyword>
<evidence type="ECO:0000256" key="1">
    <source>
        <dbReference type="SAM" id="Phobius"/>
    </source>
</evidence>
<feature type="transmembrane region" description="Helical" evidence="1">
    <location>
        <begin position="57"/>
        <end position="82"/>
    </location>
</feature>
<evidence type="ECO:0000313" key="2">
    <source>
        <dbReference type="EMBL" id="QPD05876.1"/>
    </source>
</evidence>
<dbReference type="Proteomes" id="UP000593737">
    <property type="component" value="Chromosome"/>
</dbReference>
<organism evidence="2 3">
    <name type="scientific">Candidatus Nitrospira kreftii</name>
    <dbReference type="NCBI Taxonomy" id="2652173"/>
    <lineage>
        <taxon>Bacteria</taxon>
        <taxon>Pseudomonadati</taxon>
        <taxon>Nitrospirota</taxon>
        <taxon>Nitrospiria</taxon>
        <taxon>Nitrospirales</taxon>
        <taxon>Nitrospiraceae</taxon>
        <taxon>Nitrospira</taxon>
    </lineage>
</organism>
<keyword evidence="1" id="KW-0472">Membrane</keyword>
<dbReference type="PANTHER" id="PTHR36443">
    <property type="entry name" value="BSR5223 PROTEIN"/>
    <property type="match status" value="1"/>
</dbReference>
<reference evidence="2 3" key="1">
    <citation type="journal article" date="2020" name="ISME J.">
        <title>Enrichment and physiological characterization of a novel comammox Nitrospira indicates ammonium inhibition of complete nitrification.</title>
        <authorList>
            <person name="Sakoula D."/>
            <person name="Koch H."/>
            <person name="Frank J."/>
            <person name="Jetten M.S.M."/>
            <person name="van Kessel M.A.H.J."/>
            <person name="Lucker S."/>
        </authorList>
    </citation>
    <scope>NUCLEOTIDE SEQUENCE [LARGE SCALE GENOMIC DNA]</scope>
    <source>
        <strain evidence="2">Comreactor17</strain>
    </source>
</reference>
<dbReference type="Pfam" id="PF11146">
    <property type="entry name" value="DUF2905"/>
    <property type="match status" value="1"/>
</dbReference>
<dbReference type="KEGG" id="nkf:Nkreftii_003650"/>
<name>A0A7S8FHE6_9BACT</name>
<sequence>MPEWATFGKIFIGIGLGIVALGLLFLLVDRIPGLGHVFGWFGKLPGDISIKRENFSFYFPIGTSIVLSILLSLLFYFIGWLFRR</sequence>
<accession>A0A7S8FHE6</accession>
<dbReference type="AlphaFoldDB" id="A0A7S8FHE6"/>
<keyword evidence="1" id="KW-1133">Transmembrane helix</keyword>
<evidence type="ECO:0000313" key="3">
    <source>
        <dbReference type="Proteomes" id="UP000593737"/>
    </source>
</evidence>
<dbReference type="InterPro" id="IPR021320">
    <property type="entry name" value="DUF2905"/>
</dbReference>